<keyword evidence="7" id="KW-0408">Iron</keyword>
<dbReference type="GO" id="GO:0046872">
    <property type="term" value="F:metal ion binding"/>
    <property type="evidence" value="ECO:0007669"/>
    <property type="project" value="UniProtKB-KW"/>
</dbReference>
<keyword evidence="4" id="KW-0004">4Fe-4S</keyword>
<accession>A0A183D9N4</accession>
<dbReference type="PROSITE" id="PS51669">
    <property type="entry name" value="4FE4S_MOW_BIS_MGD"/>
    <property type="match status" value="1"/>
</dbReference>
<name>A0A183D9N4_9BILA</name>
<dbReference type="InterPro" id="IPR006656">
    <property type="entry name" value="Mopterin_OxRdtase"/>
</dbReference>
<evidence type="ECO:0000313" key="12">
    <source>
        <dbReference type="WBParaSite" id="GPUH_0000543201-mRNA-1"/>
    </source>
</evidence>
<keyword evidence="6" id="KW-1278">Translocase</keyword>
<protein>
    <recommendedName>
        <fullName evidence="3">NADH-ubiquinone oxidoreductase 75 kDa subunit, mitochondrial</fullName>
    </recommendedName>
</protein>
<dbReference type="GO" id="GO:0016491">
    <property type="term" value="F:oxidoreductase activity"/>
    <property type="evidence" value="ECO:0007669"/>
    <property type="project" value="InterPro"/>
</dbReference>
<evidence type="ECO:0000256" key="7">
    <source>
        <dbReference type="ARBA" id="ARBA00023004"/>
    </source>
</evidence>
<dbReference type="GO" id="GO:0051539">
    <property type="term" value="F:4 iron, 4 sulfur cluster binding"/>
    <property type="evidence" value="ECO:0007669"/>
    <property type="project" value="UniProtKB-KW"/>
</dbReference>
<evidence type="ECO:0000256" key="5">
    <source>
        <dbReference type="ARBA" id="ARBA00022723"/>
    </source>
</evidence>
<comment type="cofactor">
    <cofactor evidence="10">
        <name>[2Fe-2S] cluster</name>
        <dbReference type="ChEBI" id="CHEBI:190135"/>
    </cofactor>
</comment>
<evidence type="ECO:0000256" key="1">
    <source>
        <dbReference type="ARBA" id="ARBA00001966"/>
    </source>
</evidence>
<evidence type="ECO:0000256" key="6">
    <source>
        <dbReference type="ARBA" id="ARBA00022967"/>
    </source>
</evidence>
<keyword evidence="9" id="KW-0520">NAD</keyword>
<sequence length="219" mass="24287">LLRITPRLCEDINEEWISDKTRFVVDGLKRQRLGQPMLRTQAGSLEPCTWEEALFAVASKLRSTSPDQMAAVAGDLCDTESLVALKDLMNRFDSELVCTEESFPDVSGGGDLRCNYVMGDKLIGVEKADVLLLIGTNPRFEAAVFNARIRKSFLHTDIEIGVIGAEVDMKYDYEYLGDNSTVLDGVIDGKSEFAKVNASARFISNVFSEPIIAERPVRN</sequence>
<dbReference type="PANTHER" id="PTHR43105:SF13">
    <property type="entry name" value="NADH-UBIQUINONE OXIDOREDUCTASE 75 KDA SUBUNIT, MITOCHONDRIAL"/>
    <property type="match status" value="1"/>
</dbReference>
<dbReference type="GO" id="GO:0016020">
    <property type="term" value="C:membrane"/>
    <property type="evidence" value="ECO:0007669"/>
    <property type="project" value="TreeGrafter"/>
</dbReference>
<evidence type="ECO:0000256" key="2">
    <source>
        <dbReference type="ARBA" id="ARBA00005404"/>
    </source>
</evidence>
<evidence type="ECO:0000256" key="10">
    <source>
        <dbReference type="ARBA" id="ARBA00034078"/>
    </source>
</evidence>
<proteinExistence type="inferred from homology"/>
<keyword evidence="8" id="KW-0411">Iron-sulfur</keyword>
<keyword evidence="5" id="KW-0479">Metal-binding</keyword>
<evidence type="ECO:0000256" key="3">
    <source>
        <dbReference type="ARBA" id="ARBA00013888"/>
    </source>
</evidence>
<dbReference type="InterPro" id="IPR006963">
    <property type="entry name" value="Mopterin_OxRdtase_4Fe-4S_dom"/>
</dbReference>
<evidence type="ECO:0000259" key="11">
    <source>
        <dbReference type="PROSITE" id="PS51669"/>
    </source>
</evidence>
<comment type="cofactor">
    <cofactor evidence="1">
        <name>[4Fe-4S] cluster</name>
        <dbReference type="ChEBI" id="CHEBI:49883"/>
    </cofactor>
</comment>
<feature type="domain" description="4Fe-4S Mo/W bis-MGD-type" evidence="11">
    <location>
        <begin position="1"/>
        <end position="32"/>
    </location>
</feature>
<evidence type="ECO:0000256" key="4">
    <source>
        <dbReference type="ARBA" id="ARBA00022485"/>
    </source>
</evidence>
<dbReference type="AlphaFoldDB" id="A0A183D9N4"/>
<dbReference type="InterPro" id="IPR050123">
    <property type="entry name" value="Prok_molybdopt-oxidoreductase"/>
</dbReference>
<dbReference type="Pfam" id="PF22151">
    <property type="entry name" value="Fer4_NDSU1"/>
    <property type="match status" value="1"/>
</dbReference>
<dbReference type="SUPFAM" id="SSF53706">
    <property type="entry name" value="Formate dehydrogenase/DMSO reductase, domains 1-3"/>
    <property type="match status" value="1"/>
</dbReference>
<evidence type="ECO:0000256" key="9">
    <source>
        <dbReference type="ARBA" id="ARBA00023027"/>
    </source>
</evidence>
<dbReference type="Pfam" id="PF00384">
    <property type="entry name" value="Molybdopterin"/>
    <property type="match status" value="1"/>
</dbReference>
<dbReference type="WBParaSite" id="GPUH_0000543201-mRNA-1">
    <property type="protein sequence ID" value="GPUH_0000543201-mRNA-1"/>
    <property type="gene ID" value="GPUH_0000543201"/>
</dbReference>
<evidence type="ECO:0000256" key="8">
    <source>
        <dbReference type="ARBA" id="ARBA00023014"/>
    </source>
</evidence>
<reference evidence="12" key="1">
    <citation type="submission" date="2016-06" db="UniProtKB">
        <authorList>
            <consortium name="WormBaseParasite"/>
        </authorList>
    </citation>
    <scope>IDENTIFICATION</scope>
</reference>
<organism evidence="12">
    <name type="scientific">Gongylonema pulchrum</name>
    <dbReference type="NCBI Taxonomy" id="637853"/>
    <lineage>
        <taxon>Eukaryota</taxon>
        <taxon>Metazoa</taxon>
        <taxon>Ecdysozoa</taxon>
        <taxon>Nematoda</taxon>
        <taxon>Chromadorea</taxon>
        <taxon>Rhabditida</taxon>
        <taxon>Spirurina</taxon>
        <taxon>Spiruromorpha</taxon>
        <taxon>Spiruroidea</taxon>
        <taxon>Gongylonematidae</taxon>
        <taxon>Gongylonema</taxon>
    </lineage>
</organism>
<comment type="similarity">
    <text evidence="2">Belongs to the complex I 75 kDa subunit family.</text>
</comment>
<dbReference type="PANTHER" id="PTHR43105">
    <property type="entry name" value="RESPIRATORY NITRATE REDUCTASE"/>
    <property type="match status" value="1"/>
</dbReference>